<dbReference type="STRING" id="1185876.BN8_06437"/>
<dbReference type="EMBL" id="CAIT01000010">
    <property type="protein sequence ID" value="CCH57038.1"/>
    <property type="molecule type" value="Genomic_DNA"/>
</dbReference>
<feature type="transmembrane region" description="Helical" evidence="1">
    <location>
        <begin position="194"/>
        <end position="215"/>
    </location>
</feature>
<dbReference type="Proteomes" id="UP000009309">
    <property type="component" value="Unassembled WGS sequence"/>
</dbReference>
<name>I2GT09_9BACT</name>
<feature type="transmembrane region" description="Helical" evidence="1">
    <location>
        <begin position="153"/>
        <end position="173"/>
    </location>
</feature>
<reference evidence="2 3" key="1">
    <citation type="journal article" date="2012" name="J. Bacteriol.">
        <title>Genome Sequence of the Filamentous Bacterium Fibrisoma limi BUZ 3T.</title>
        <authorList>
            <person name="Filippini M."/>
            <person name="Qi W."/>
            <person name="Jaenicke S."/>
            <person name="Goesmann A."/>
            <person name="Smits T.H."/>
            <person name="Bagheri H.C."/>
        </authorList>
    </citation>
    <scope>NUCLEOTIDE SEQUENCE [LARGE SCALE GENOMIC DNA]</scope>
    <source>
        <strain evidence="3">BUZ 3T</strain>
    </source>
</reference>
<sequence length="564" mass="62130">MNLIPTWPRHIRRIVFLYALFHAFALSLISYAHVGSPGVLVQKQAGKYRVLVNVQPPDVVPGTAKVTVFVEQGQATSIQARPVYFWTGDEGAPTHDQLNAISATQFTGDVWFMESGSTSVELQIDGPDGKVTVVAPVMSVATAQRTMPAETGIILSILGLLLVVLMVTIIGASSADGTLQPGQTAPPVFRRKRIVGMSIGAVLLVLLLAGGRTWWDSWADDYRTDQLYRRLPINSLVKPQNGQLALTIQIDTTGFSRNWRWRRPLSYIVPDHGKLMHVFLVRTPGLDAFAHLHPDRRDTLHYESNLPALPGGRYLLYADVVYQSGYAETLTDTVEVPFVKLSAEQAAARTPTDADDSWLVTEPMGVKSNAIGKLHLDDDMVSCGKPSASAKLDDGSTMVWTDKPSPILEAGKPYMLKFAVADEQGRAAKLEPYLGMSGHAAIVRSDGTVYIHLHPVGTYSMAAEESLVNRIADTTRTVKLPDAKFFRDSIDAYVAKLKRLPEPEKNKLIMAAMPAMNHTMAVNNMVEFPYAFPRAGHYRIWIQVKRNGRVLTGVFDTQVKESLL</sequence>
<evidence type="ECO:0000256" key="1">
    <source>
        <dbReference type="SAM" id="Phobius"/>
    </source>
</evidence>
<comment type="caution">
    <text evidence="2">The sequence shown here is derived from an EMBL/GenBank/DDBJ whole genome shotgun (WGS) entry which is preliminary data.</text>
</comment>
<keyword evidence="1" id="KW-0812">Transmembrane</keyword>
<protein>
    <submittedName>
        <fullName evidence="2">Uncharacterized protein</fullName>
    </submittedName>
</protein>
<feature type="transmembrane region" description="Helical" evidence="1">
    <location>
        <begin position="15"/>
        <end position="34"/>
    </location>
</feature>
<dbReference type="eggNOG" id="ENOG502Z814">
    <property type="taxonomic scope" value="Bacteria"/>
</dbReference>
<keyword evidence="3" id="KW-1185">Reference proteome</keyword>
<keyword evidence="1" id="KW-0472">Membrane</keyword>
<evidence type="ECO:0000313" key="3">
    <source>
        <dbReference type="Proteomes" id="UP000009309"/>
    </source>
</evidence>
<gene>
    <name evidence="2" type="ORF">BN8_06437</name>
</gene>
<accession>I2GT09</accession>
<proteinExistence type="predicted"/>
<dbReference type="RefSeq" id="WP_009285599.1">
    <property type="nucleotide sequence ID" value="NZ_CAIT01000010.1"/>
</dbReference>
<keyword evidence="1" id="KW-1133">Transmembrane helix</keyword>
<organism evidence="2 3">
    <name type="scientific">Fibrisoma limi BUZ 3</name>
    <dbReference type="NCBI Taxonomy" id="1185876"/>
    <lineage>
        <taxon>Bacteria</taxon>
        <taxon>Pseudomonadati</taxon>
        <taxon>Bacteroidota</taxon>
        <taxon>Cytophagia</taxon>
        <taxon>Cytophagales</taxon>
        <taxon>Spirosomataceae</taxon>
        <taxon>Fibrisoma</taxon>
    </lineage>
</organism>
<evidence type="ECO:0000313" key="2">
    <source>
        <dbReference type="EMBL" id="CCH57038.1"/>
    </source>
</evidence>
<dbReference type="AlphaFoldDB" id="I2GT09"/>